<accession>A0A074LLX6</accession>
<organism evidence="1 2">
    <name type="scientific">Tumebacillus flagellatus</name>
    <dbReference type="NCBI Taxonomy" id="1157490"/>
    <lineage>
        <taxon>Bacteria</taxon>
        <taxon>Bacillati</taxon>
        <taxon>Bacillota</taxon>
        <taxon>Bacilli</taxon>
        <taxon>Bacillales</taxon>
        <taxon>Alicyclobacillaceae</taxon>
        <taxon>Tumebacillus</taxon>
    </lineage>
</organism>
<comment type="caution">
    <text evidence="1">The sequence shown here is derived from an EMBL/GenBank/DDBJ whole genome shotgun (WGS) entry which is preliminary data.</text>
</comment>
<dbReference type="EMBL" id="JMIR01000059">
    <property type="protein sequence ID" value="KEO80903.1"/>
    <property type="molecule type" value="Genomic_DNA"/>
</dbReference>
<dbReference type="Proteomes" id="UP000027931">
    <property type="component" value="Unassembled WGS sequence"/>
</dbReference>
<name>A0A074LLX6_9BACL</name>
<reference evidence="1 2" key="1">
    <citation type="journal article" date="2013" name="Int. J. Syst. Evol. Microbiol.">
        <title>Tumebacillus flagellatus sp. nov., an alpha-amylase/pullulanase-producing bacterium isolated from cassava wastewater.</title>
        <authorList>
            <person name="Wang Q."/>
            <person name="Xie N."/>
            <person name="Qin Y."/>
            <person name="Shen N."/>
            <person name="Zhu J."/>
            <person name="Mi H."/>
            <person name="Huang R."/>
        </authorList>
    </citation>
    <scope>NUCLEOTIDE SEQUENCE [LARGE SCALE GENOMIC DNA]</scope>
    <source>
        <strain evidence="1 2">GST4</strain>
    </source>
</reference>
<keyword evidence="2" id="KW-1185">Reference proteome</keyword>
<gene>
    <name evidence="1" type="ORF">EL26_23800</name>
</gene>
<proteinExistence type="predicted"/>
<evidence type="ECO:0000313" key="2">
    <source>
        <dbReference type="Proteomes" id="UP000027931"/>
    </source>
</evidence>
<evidence type="ECO:0000313" key="1">
    <source>
        <dbReference type="EMBL" id="KEO80903.1"/>
    </source>
</evidence>
<protein>
    <submittedName>
        <fullName evidence="1">Uncharacterized protein</fullName>
    </submittedName>
</protein>
<sequence length="76" mass="8399">MSHIKNPKKGVEGRQELLRQAIEIGLDVMAGRLVTISPEQYNVLTAFEVLGQRGYLGLIHFDMIKTASAKFEGGEP</sequence>
<dbReference type="AlphaFoldDB" id="A0A074LLX6"/>